<name>A0A1D1V0G0_RAMVA</name>
<proteinExistence type="predicted"/>
<dbReference type="Gene3D" id="3.30.1370.10">
    <property type="entry name" value="K Homology domain, type 1"/>
    <property type="match status" value="1"/>
</dbReference>
<dbReference type="AlphaFoldDB" id="A0A1D1V0G0"/>
<dbReference type="InterPro" id="IPR004087">
    <property type="entry name" value="KH_dom"/>
</dbReference>
<keyword evidence="1" id="KW-0175">Coiled coil</keyword>
<dbReference type="GO" id="GO:0003723">
    <property type="term" value="F:RNA binding"/>
    <property type="evidence" value="ECO:0007669"/>
    <property type="project" value="InterPro"/>
</dbReference>
<sequence length="657" mass="72410">MPNVSSPLNRGNDCFSFEPEALAALRNISSVSGPIRSADSVSGFSISDTSESTSSLESSIGLYDFRSLGNGKQNTYQILASVVESDVRVILKMEVDHREHSFLIGVRGDKVNAMRSACSCHIHYPDSKDGASGKVEQGSVMVNEVIVRGKIHNVILGAQKVREAVPFNFVYTVQQMHYFRRSVLYPQLVEEISKTSGVFGVEANYAMKENGEMQVFIRGPQSPRTLLGVRTICKMFSASPQEEHQVTQSICVHPNSQSSMWVFCDGERWLKMLSRVTGVQIAFPNPRGNNGDQQTVTISGSVHGVAAAWIVLMSMMPVTLRLNIPPNLDEASLRALHQHITKDLHVNFLAPRSVPASEGQQQYIELKSYEGNLDNICRAYRRIVGNSVQVPKFKVATTAESLVKMNLHTALPGVLRVVSDPATAGKESAINPAMLAMSQANNGWYPPAYLPAQVAGSSFPQTNSGYPLGTPALTPESIRVAAQVLRVAQELQVAQEIERRKQRKKEKTLQLQRAALLVAQTMNARGQLENQGSAFPGSGMSYDEYMKAQYQSKKDMQRNTGTWETAFNNYSVQKRAPMLEVTENVQEEAQLWQQYPNQSYLADLDTLVQTSAPSTPQAVNNGAFSFGCMDLDVFGKQTQQTYQQGSFAAYPEPKSST</sequence>
<reference evidence="3 4" key="1">
    <citation type="journal article" date="2016" name="Nat. Commun.">
        <title>Extremotolerant tardigrade genome and improved radiotolerance of human cultured cells by tardigrade-unique protein.</title>
        <authorList>
            <person name="Hashimoto T."/>
            <person name="Horikawa D.D."/>
            <person name="Saito Y."/>
            <person name="Kuwahara H."/>
            <person name="Kozuka-Hata H."/>
            <person name="Shin-I T."/>
            <person name="Minakuchi Y."/>
            <person name="Ohishi K."/>
            <person name="Motoyama A."/>
            <person name="Aizu T."/>
            <person name="Enomoto A."/>
            <person name="Kondo K."/>
            <person name="Tanaka S."/>
            <person name="Hara Y."/>
            <person name="Koshikawa S."/>
            <person name="Sagara H."/>
            <person name="Miura T."/>
            <person name="Yokobori S."/>
            <person name="Miyagawa K."/>
            <person name="Suzuki Y."/>
            <person name="Kubo T."/>
            <person name="Oyama M."/>
            <person name="Kohara Y."/>
            <person name="Fujiyama A."/>
            <person name="Arakawa K."/>
            <person name="Katayama T."/>
            <person name="Toyoda A."/>
            <person name="Kunieda T."/>
        </authorList>
    </citation>
    <scope>NUCLEOTIDE SEQUENCE [LARGE SCALE GENOMIC DNA]</scope>
    <source>
        <strain evidence="3 4">YOKOZUNA-1</strain>
    </source>
</reference>
<dbReference type="EMBL" id="BDGG01000002">
    <property type="protein sequence ID" value="GAU93067.1"/>
    <property type="molecule type" value="Genomic_DNA"/>
</dbReference>
<dbReference type="Proteomes" id="UP000186922">
    <property type="component" value="Unassembled WGS sequence"/>
</dbReference>
<feature type="coiled-coil region" evidence="1">
    <location>
        <begin position="487"/>
        <end position="514"/>
    </location>
</feature>
<protein>
    <recommendedName>
        <fullName evidence="2">K Homology domain-containing protein</fullName>
    </recommendedName>
</protein>
<dbReference type="OrthoDB" id="271862at2759"/>
<evidence type="ECO:0000256" key="1">
    <source>
        <dbReference type="SAM" id="Coils"/>
    </source>
</evidence>
<dbReference type="Pfam" id="PF00013">
    <property type="entry name" value="KH_1"/>
    <property type="match status" value="1"/>
</dbReference>
<evidence type="ECO:0000259" key="2">
    <source>
        <dbReference type="SMART" id="SM00322"/>
    </source>
</evidence>
<dbReference type="Gene3D" id="3.30.310.270">
    <property type="match status" value="1"/>
</dbReference>
<dbReference type="SUPFAM" id="SSF54791">
    <property type="entry name" value="Eukaryotic type KH-domain (KH-domain type I)"/>
    <property type="match status" value="2"/>
</dbReference>
<organism evidence="3 4">
    <name type="scientific">Ramazzottius varieornatus</name>
    <name type="common">Water bear</name>
    <name type="synonym">Tardigrade</name>
    <dbReference type="NCBI Taxonomy" id="947166"/>
    <lineage>
        <taxon>Eukaryota</taxon>
        <taxon>Metazoa</taxon>
        <taxon>Ecdysozoa</taxon>
        <taxon>Tardigrada</taxon>
        <taxon>Eutardigrada</taxon>
        <taxon>Parachela</taxon>
        <taxon>Hypsibioidea</taxon>
        <taxon>Ramazzottiidae</taxon>
        <taxon>Ramazzottius</taxon>
    </lineage>
</organism>
<dbReference type="SMART" id="SM00322">
    <property type="entry name" value="KH"/>
    <property type="match status" value="1"/>
</dbReference>
<dbReference type="STRING" id="947166.A0A1D1V0G0"/>
<evidence type="ECO:0000313" key="3">
    <source>
        <dbReference type="EMBL" id="GAU93067.1"/>
    </source>
</evidence>
<dbReference type="InterPro" id="IPR036612">
    <property type="entry name" value="KH_dom_type_1_sf"/>
</dbReference>
<dbReference type="InterPro" id="IPR004088">
    <property type="entry name" value="KH_dom_type_1"/>
</dbReference>
<keyword evidence="4" id="KW-1185">Reference proteome</keyword>
<comment type="caution">
    <text evidence="3">The sequence shown here is derived from an EMBL/GenBank/DDBJ whole genome shotgun (WGS) entry which is preliminary data.</text>
</comment>
<feature type="domain" description="K Homology" evidence="2">
    <location>
        <begin position="87"/>
        <end position="166"/>
    </location>
</feature>
<accession>A0A1D1V0G0</accession>
<evidence type="ECO:0000313" key="4">
    <source>
        <dbReference type="Proteomes" id="UP000186922"/>
    </source>
</evidence>
<gene>
    <name evidence="3" type="primary">RvY_05056-1</name>
    <name evidence="3" type="synonym">RvY_05056.1</name>
    <name evidence="3" type="ORF">RvY_05056</name>
</gene>